<keyword evidence="5" id="KW-0547">Nucleotide-binding</keyword>
<evidence type="ECO:0000256" key="3">
    <source>
        <dbReference type="ARBA" id="ARBA00012306"/>
    </source>
</evidence>
<dbReference type="Pfam" id="PF17297">
    <property type="entry name" value="PEPCK_N"/>
    <property type="match status" value="1"/>
</dbReference>
<keyword evidence="12" id="KW-0808">Transferase</keyword>
<dbReference type="GO" id="GO:0016301">
    <property type="term" value="F:kinase activity"/>
    <property type="evidence" value="ECO:0007669"/>
    <property type="project" value="UniProtKB-KW"/>
</dbReference>
<dbReference type="EC" id="4.1.1.32" evidence="3"/>
<comment type="caution">
    <text evidence="12">The sequence shown here is derived from an EMBL/GenBank/DDBJ whole genome shotgun (WGS) entry which is preliminary data.</text>
</comment>
<dbReference type="GO" id="GO:0006107">
    <property type="term" value="P:oxaloacetate metabolic process"/>
    <property type="evidence" value="ECO:0007669"/>
    <property type="project" value="TreeGrafter"/>
</dbReference>
<comment type="similarity">
    <text evidence="2">Belongs to the phosphoenolpyruvate carboxykinase [GTP] family.</text>
</comment>
<dbReference type="GO" id="GO:0005829">
    <property type="term" value="C:cytosol"/>
    <property type="evidence" value="ECO:0007669"/>
    <property type="project" value="TreeGrafter"/>
</dbReference>
<dbReference type="InterPro" id="IPR018091">
    <property type="entry name" value="PEP_carboxykin_GTP_CS"/>
</dbReference>
<name>X6M7V2_RETFI</name>
<keyword evidence="8" id="KW-0464">Manganese</keyword>
<dbReference type="PROSITE" id="PS00505">
    <property type="entry name" value="PEPCK_GTP"/>
    <property type="match status" value="1"/>
</dbReference>
<dbReference type="GO" id="GO:0071333">
    <property type="term" value="P:cellular response to glucose stimulus"/>
    <property type="evidence" value="ECO:0007669"/>
    <property type="project" value="TreeGrafter"/>
</dbReference>
<keyword evidence="4" id="KW-0479">Metal-binding</keyword>
<evidence type="ECO:0000256" key="2">
    <source>
        <dbReference type="ARBA" id="ARBA00005796"/>
    </source>
</evidence>
<dbReference type="GO" id="GO:0046327">
    <property type="term" value="P:glycerol biosynthetic process from pyruvate"/>
    <property type="evidence" value="ECO:0007669"/>
    <property type="project" value="TreeGrafter"/>
</dbReference>
<evidence type="ECO:0000256" key="8">
    <source>
        <dbReference type="ARBA" id="ARBA00023211"/>
    </source>
</evidence>
<dbReference type="OrthoDB" id="5841594at2759"/>
<protein>
    <recommendedName>
        <fullName evidence="3">phosphoenolpyruvate carboxykinase (GTP)</fullName>
        <ecNumber evidence="3">4.1.1.32</ecNumber>
    </recommendedName>
</protein>
<evidence type="ECO:0000256" key="4">
    <source>
        <dbReference type="ARBA" id="ARBA00022723"/>
    </source>
</evidence>
<comment type="cofactor">
    <cofactor evidence="1">
        <name>Mn(2+)</name>
        <dbReference type="ChEBI" id="CHEBI:29035"/>
    </cofactor>
</comment>
<organism evidence="12 13">
    <name type="scientific">Reticulomyxa filosa</name>
    <dbReference type="NCBI Taxonomy" id="46433"/>
    <lineage>
        <taxon>Eukaryota</taxon>
        <taxon>Sar</taxon>
        <taxon>Rhizaria</taxon>
        <taxon>Retaria</taxon>
        <taxon>Foraminifera</taxon>
        <taxon>Monothalamids</taxon>
        <taxon>Reticulomyxidae</taxon>
        <taxon>Reticulomyxa</taxon>
    </lineage>
</organism>
<dbReference type="SUPFAM" id="SSF68923">
    <property type="entry name" value="PEP carboxykinase N-terminal domain"/>
    <property type="match status" value="1"/>
</dbReference>
<dbReference type="InterPro" id="IPR008209">
    <property type="entry name" value="PEP_carboxykinase_GTP"/>
</dbReference>
<evidence type="ECO:0000256" key="5">
    <source>
        <dbReference type="ARBA" id="ARBA00022741"/>
    </source>
</evidence>
<dbReference type="AlphaFoldDB" id="X6M7V2"/>
<evidence type="ECO:0000256" key="1">
    <source>
        <dbReference type="ARBA" id="ARBA00001936"/>
    </source>
</evidence>
<dbReference type="GO" id="GO:0019543">
    <property type="term" value="P:propionate catabolic process"/>
    <property type="evidence" value="ECO:0007669"/>
    <property type="project" value="TreeGrafter"/>
</dbReference>
<accession>X6M7V2</accession>
<dbReference type="Pfam" id="PF00821">
    <property type="entry name" value="PEPCK_GTP"/>
    <property type="match status" value="1"/>
</dbReference>
<dbReference type="InterPro" id="IPR035077">
    <property type="entry name" value="PEP_carboxykinase_GTP_C"/>
</dbReference>
<keyword evidence="6" id="KW-0210">Decarboxylase</keyword>
<dbReference type="NCBIfam" id="NF003253">
    <property type="entry name" value="PRK04210.1"/>
    <property type="match status" value="1"/>
</dbReference>
<keyword evidence="12" id="KW-0418">Kinase</keyword>
<dbReference type="GO" id="GO:0033993">
    <property type="term" value="P:response to lipid"/>
    <property type="evidence" value="ECO:0007669"/>
    <property type="project" value="TreeGrafter"/>
</dbReference>
<evidence type="ECO:0000256" key="6">
    <source>
        <dbReference type="ARBA" id="ARBA00022793"/>
    </source>
</evidence>
<feature type="domain" description="Phosphoenolpyruvate carboxykinase C-terminal P-loop" evidence="10">
    <location>
        <begin position="88"/>
        <end position="452"/>
    </location>
</feature>
<dbReference type="GO" id="GO:0042594">
    <property type="term" value="P:response to starvation"/>
    <property type="evidence" value="ECO:0007669"/>
    <property type="project" value="TreeGrafter"/>
</dbReference>
<evidence type="ECO:0000313" key="13">
    <source>
        <dbReference type="Proteomes" id="UP000023152"/>
    </source>
</evidence>
<evidence type="ECO:0000259" key="11">
    <source>
        <dbReference type="Pfam" id="PF17297"/>
    </source>
</evidence>
<reference evidence="12 13" key="1">
    <citation type="journal article" date="2013" name="Curr. Biol.">
        <title>The Genome of the Foraminiferan Reticulomyxa filosa.</title>
        <authorList>
            <person name="Glockner G."/>
            <person name="Hulsmann N."/>
            <person name="Schleicher M."/>
            <person name="Noegel A.A."/>
            <person name="Eichinger L."/>
            <person name="Gallinger C."/>
            <person name="Pawlowski J."/>
            <person name="Sierra R."/>
            <person name="Euteneuer U."/>
            <person name="Pillet L."/>
            <person name="Moustafa A."/>
            <person name="Platzer M."/>
            <person name="Groth M."/>
            <person name="Szafranski K."/>
            <person name="Schliwa M."/>
        </authorList>
    </citation>
    <scope>NUCLEOTIDE SEQUENCE [LARGE SCALE GENOMIC DNA]</scope>
</reference>
<evidence type="ECO:0000259" key="10">
    <source>
        <dbReference type="Pfam" id="PF00821"/>
    </source>
</evidence>
<dbReference type="GO" id="GO:0030145">
    <property type="term" value="F:manganese ion binding"/>
    <property type="evidence" value="ECO:0007669"/>
    <property type="project" value="TreeGrafter"/>
</dbReference>
<keyword evidence="9" id="KW-0456">Lyase</keyword>
<dbReference type="EMBL" id="ASPP01023752">
    <property type="protein sequence ID" value="ETO09989.1"/>
    <property type="molecule type" value="Genomic_DNA"/>
</dbReference>
<dbReference type="InterPro" id="IPR008210">
    <property type="entry name" value="PEP_carboxykinase_N"/>
</dbReference>
<keyword evidence="7" id="KW-0342">GTP-binding</keyword>
<dbReference type="InterPro" id="IPR035078">
    <property type="entry name" value="PEP_carboxykinase_GTP_N"/>
</dbReference>
<dbReference type="Gene3D" id="3.90.228.20">
    <property type="match status" value="2"/>
</dbReference>
<proteinExistence type="inferred from homology"/>
<evidence type="ECO:0000313" key="12">
    <source>
        <dbReference type="EMBL" id="ETO09989.1"/>
    </source>
</evidence>
<dbReference type="CDD" id="cd00819">
    <property type="entry name" value="PEPCK_GTP"/>
    <property type="match status" value="1"/>
</dbReference>
<feature type="domain" description="Phosphoenolpyruvate carboxykinase GTP-utilising N-terminal" evidence="11">
    <location>
        <begin position="1"/>
        <end position="84"/>
    </location>
</feature>
<dbReference type="Proteomes" id="UP000023152">
    <property type="component" value="Unassembled WGS sequence"/>
</dbReference>
<keyword evidence="12" id="KW-0670">Pyruvate</keyword>
<dbReference type="GO" id="GO:0005525">
    <property type="term" value="F:GTP binding"/>
    <property type="evidence" value="ECO:0007669"/>
    <property type="project" value="UniProtKB-KW"/>
</dbReference>
<dbReference type="InterPro" id="IPR013035">
    <property type="entry name" value="PEP_carboxykinase_C"/>
</dbReference>
<evidence type="ECO:0000256" key="7">
    <source>
        <dbReference type="ARBA" id="ARBA00023134"/>
    </source>
</evidence>
<dbReference type="OMA" id="ECKPSNV"/>
<dbReference type="HAMAP" id="MF_00452">
    <property type="entry name" value="PEPCK_GTP"/>
    <property type="match status" value="1"/>
</dbReference>
<dbReference type="GO" id="GO:0004613">
    <property type="term" value="F:phosphoenolpyruvate carboxykinase (GTP) activity"/>
    <property type="evidence" value="ECO:0007669"/>
    <property type="project" value="UniProtKB-EC"/>
</dbReference>
<dbReference type="PANTHER" id="PTHR11561:SF0">
    <property type="entry name" value="PHOSPHOENOLPYRUVATE CARBOXYKINASE [GTP]-RELATED"/>
    <property type="match status" value="1"/>
</dbReference>
<evidence type="ECO:0000256" key="9">
    <source>
        <dbReference type="ARBA" id="ARBA00023239"/>
    </source>
</evidence>
<dbReference type="SUPFAM" id="SSF53795">
    <property type="entry name" value="PEP carboxykinase-like"/>
    <property type="match status" value="1"/>
</dbReference>
<keyword evidence="13" id="KW-1185">Reference proteome</keyword>
<gene>
    <name evidence="12" type="ORF">RFI_27389</name>
</gene>
<sequence>MTIMGSEVLKEIEKGDRFWTPCVHSVGAPLNPAVGDIPWPSNDTKYIVHFPEERRIWSYGSGYGGNAILGKKCLALRLASVMARDEGWLAEHMLIIGVTNPKGKKKYFLGCFPSACGKTNLAMLESALPGWKVECLGDDITWIRKNPKDGKLMAINPENGFFGVAPGTGWDSNPNAMRTISKNTIFTNVALTEDNDVWWEGMTEEAPKSLISWTRQEWGPESMAPAAHANARFCTPLSQCPVLDKEWQNPDGVPISAILLGGRRSQTVPLVFQSFNWQHGVFLGSTMSSESTAASAGLRGVLRIDPFSMRPFCGYNMGDYFQHWLDFGAGVEEANLPKIFFVNWFRKDKNKFLWPGFGENVRVIKWIFDRCDQSSSDESNAMETPIGMVPKLNSLDLTGIKMENANENIQKLFQISEKEWSTEAEKYEEFFKEFGERLPATCWQQLEQLRERLRKTAEKNATKTT</sequence>
<dbReference type="Gene3D" id="3.40.449.10">
    <property type="entry name" value="Phosphoenolpyruvate Carboxykinase, domain 1"/>
    <property type="match status" value="1"/>
</dbReference>
<dbReference type="GO" id="GO:0006094">
    <property type="term" value="P:gluconeogenesis"/>
    <property type="evidence" value="ECO:0007669"/>
    <property type="project" value="InterPro"/>
</dbReference>
<dbReference type="PANTHER" id="PTHR11561">
    <property type="entry name" value="PHOSPHOENOLPYRUVATE CARBOXYKINASE"/>
    <property type="match status" value="1"/>
</dbReference>